<evidence type="ECO:0000313" key="1">
    <source>
        <dbReference type="EMBL" id="KAH9309711.1"/>
    </source>
</evidence>
<feature type="non-terminal residue" evidence="1">
    <location>
        <position position="51"/>
    </location>
</feature>
<dbReference type="AlphaFoldDB" id="A0AA38KXH6"/>
<gene>
    <name evidence="1" type="ORF">KI387_037622</name>
</gene>
<name>A0AA38KXH6_TAXCH</name>
<keyword evidence="2" id="KW-1185">Reference proteome</keyword>
<sequence length="51" mass="5862">SFNRVFEEVNLKGETFVDAEWMAYLGAYRHLRVVNIAGCKSVNNSALWHFA</sequence>
<comment type="caution">
    <text evidence="1">The sequence shown here is derived from an EMBL/GenBank/DDBJ whole genome shotgun (WGS) entry which is preliminary data.</text>
</comment>
<feature type="non-terminal residue" evidence="1">
    <location>
        <position position="1"/>
    </location>
</feature>
<proteinExistence type="predicted"/>
<dbReference type="EMBL" id="JAHRHJ020000007">
    <property type="protein sequence ID" value="KAH9309711.1"/>
    <property type="molecule type" value="Genomic_DNA"/>
</dbReference>
<accession>A0AA38KXH6</accession>
<dbReference type="Proteomes" id="UP000824469">
    <property type="component" value="Unassembled WGS sequence"/>
</dbReference>
<reference evidence="1 2" key="1">
    <citation type="journal article" date="2021" name="Nat. Plants">
        <title>The Taxus genome provides insights into paclitaxel biosynthesis.</title>
        <authorList>
            <person name="Xiong X."/>
            <person name="Gou J."/>
            <person name="Liao Q."/>
            <person name="Li Y."/>
            <person name="Zhou Q."/>
            <person name="Bi G."/>
            <person name="Li C."/>
            <person name="Du R."/>
            <person name="Wang X."/>
            <person name="Sun T."/>
            <person name="Guo L."/>
            <person name="Liang H."/>
            <person name="Lu P."/>
            <person name="Wu Y."/>
            <person name="Zhang Z."/>
            <person name="Ro D.K."/>
            <person name="Shang Y."/>
            <person name="Huang S."/>
            <person name="Yan J."/>
        </authorList>
    </citation>
    <scope>NUCLEOTIDE SEQUENCE [LARGE SCALE GENOMIC DNA]</scope>
    <source>
        <strain evidence="1">Ta-2019</strain>
    </source>
</reference>
<organism evidence="1 2">
    <name type="scientific">Taxus chinensis</name>
    <name type="common">Chinese yew</name>
    <name type="synonym">Taxus wallichiana var. chinensis</name>
    <dbReference type="NCBI Taxonomy" id="29808"/>
    <lineage>
        <taxon>Eukaryota</taxon>
        <taxon>Viridiplantae</taxon>
        <taxon>Streptophyta</taxon>
        <taxon>Embryophyta</taxon>
        <taxon>Tracheophyta</taxon>
        <taxon>Spermatophyta</taxon>
        <taxon>Pinopsida</taxon>
        <taxon>Pinidae</taxon>
        <taxon>Conifers II</taxon>
        <taxon>Cupressales</taxon>
        <taxon>Taxaceae</taxon>
        <taxon>Taxus</taxon>
    </lineage>
</organism>
<protein>
    <submittedName>
        <fullName evidence="1">Uncharacterized protein</fullName>
    </submittedName>
</protein>
<evidence type="ECO:0000313" key="2">
    <source>
        <dbReference type="Proteomes" id="UP000824469"/>
    </source>
</evidence>